<organism evidence="1 2">
    <name type="scientific">Ignicoccus pacificus DSM 13166</name>
    <dbReference type="NCBI Taxonomy" id="940294"/>
    <lineage>
        <taxon>Archaea</taxon>
        <taxon>Thermoproteota</taxon>
        <taxon>Thermoprotei</taxon>
        <taxon>Desulfurococcales</taxon>
        <taxon>Desulfurococcaceae</taxon>
        <taxon>Ignicoccus</taxon>
    </lineage>
</organism>
<dbReference type="InterPro" id="IPR015943">
    <property type="entry name" value="WD40/YVTN_repeat-like_dom_sf"/>
</dbReference>
<dbReference type="KEGG" id="ipc:IPA_07920"/>
<evidence type="ECO:0000313" key="1">
    <source>
        <dbReference type="EMBL" id="UXD22750.1"/>
    </source>
</evidence>
<proteinExistence type="predicted"/>
<name>A0A977KBU6_9CREN</name>
<gene>
    <name evidence="1" type="ORF">IPA_07920</name>
</gene>
<reference evidence="1" key="1">
    <citation type="submission" date="2013-11" db="EMBL/GenBank/DDBJ databases">
        <title>Comparative genomics of Ignicoccus.</title>
        <authorList>
            <person name="Podar M."/>
        </authorList>
    </citation>
    <scope>NUCLEOTIDE SEQUENCE</scope>
    <source>
        <strain evidence="1">DSM 13166</strain>
    </source>
</reference>
<evidence type="ECO:0000313" key="2">
    <source>
        <dbReference type="Proteomes" id="UP001063698"/>
    </source>
</evidence>
<sequence>MFLASMVLALDMVHVWTFNAGSTVEGLACSGKTVAIGTSDGSGYVVSCNGTYLSQIKALASMNDVSYCCGKYAFVSSDNNIYLTTENGKLITKIPISFKYNEAVILTPKGILACSSSCAFFNMKGKLIWSFDLGKIAGEPSYYKDYAYVPDVAGKELLILNLTDGKKVGEVFFGEPVYTSDVCGNLLVVGGQKDVYLFNLTDPTDPKYLWDFNIPGFVGDVKFSPDCNYIAVINMAKNYVHIYDINGQILYSKYFDEPVTAITWGKGLVVGLQDGTVEAFNVTR</sequence>
<accession>A0A977KBU6</accession>
<dbReference type="AlphaFoldDB" id="A0A977KBU6"/>
<dbReference type="Proteomes" id="UP001063698">
    <property type="component" value="Chromosome"/>
</dbReference>
<dbReference type="InterPro" id="IPR011047">
    <property type="entry name" value="Quinoprotein_ADH-like_sf"/>
</dbReference>
<dbReference type="Gene3D" id="2.130.10.10">
    <property type="entry name" value="YVTN repeat-like/Quinoprotein amine dehydrogenase"/>
    <property type="match status" value="1"/>
</dbReference>
<keyword evidence="2" id="KW-1185">Reference proteome</keyword>
<dbReference type="EMBL" id="CP006868">
    <property type="protein sequence ID" value="UXD22750.1"/>
    <property type="molecule type" value="Genomic_DNA"/>
</dbReference>
<dbReference type="SUPFAM" id="SSF50998">
    <property type="entry name" value="Quinoprotein alcohol dehydrogenase-like"/>
    <property type="match status" value="1"/>
</dbReference>
<protein>
    <submittedName>
        <fullName evidence="1">Uncharacterized protein</fullName>
    </submittedName>
</protein>